<evidence type="ECO:0000259" key="1">
    <source>
        <dbReference type="PROSITE" id="PS51819"/>
    </source>
</evidence>
<protein>
    <submittedName>
        <fullName evidence="2">2,3-dihydroxybiphenyl 1,2-dioxygenase</fullName>
    </submittedName>
</protein>
<evidence type="ECO:0000313" key="2">
    <source>
        <dbReference type="EMBL" id="GGW75577.1"/>
    </source>
</evidence>
<dbReference type="SUPFAM" id="SSF54593">
    <property type="entry name" value="Glyoxalase/Bleomycin resistance protein/Dihydroxybiphenyl dioxygenase"/>
    <property type="match status" value="1"/>
</dbReference>
<reference evidence="2" key="1">
    <citation type="journal article" date="2014" name="Int. J. Syst. Evol. Microbiol.">
        <title>Complete genome sequence of Corynebacterium casei LMG S-19264T (=DSM 44701T), isolated from a smear-ripened cheese.</title>
        <authorList>
            <consortium name="US DOE Joint Genome Institute (JGI-PGF)"/>
            <person name="Walter F."/>
            <person name="Albersmeier A."/>
            <person name="Kalinowski J."/>
            <person name="Ruckert C."/>
        </authorList>
    </citation>
    <scope>NUCLEOTIDE SEQUENCE</scope>
    <source>
        <strain evidence="2">KCTC 23732</strain>
    </source>
</reference>
<dbReference type="Proteomes" id="UP000608345">
    <property type="component" value="Unassembled WGS sequence"/>
</dbReference>
<dbReference type="InterPro" id="IPR004360">
    <property type="entry name" value="Glyas_Fos-R_dOase_dom"/>
</dbReference>
<dbReference type="InterPro" id="IPR029068">
    <property type="entry name" value="Glyas_Bleomycin-R_OHBP_Dase"/>
</dbReference>
<comment type="caution">
    <text evidence="2">The sequence shown here is derived from an EMBL/GenBank/DDBJ whole genome shotgun (WGS) entry which is preliminary data.</text>
</comment>
<dbReference type="Pfam" id="PF00903">
    <property type="entry name" value="Glyoxalase"/>
    <property type="match status" value="1"/>
</dbReference>
<dbReference type="RefSeq" id="WP_229793835.1">
    <property type="nucleotide sequence ID" value="NZ_BAABFY010000010.1"/>
</dbReference>
<feature type="domain" description="VOC" evidence="1">
    <location>
        <begin position="153"/>
        <end position="278"/>
    </location>
</feature>
<name>A0A918JFS2_9BURK</name>
<keyword evidence="3" id="KW-1185">Reference proteome</keyword>
<gene>
    <name evidence="2" type="ORF">GCM10011450_01210</name>
</gene>
<accession>A0A918JFS2</accession>
<reference evidence="2" key="2">
    <citation type="submission" date="2020-09" db="EMBL/GenBank/DDBJ databases">
        <authorList>
            <person name="Sun Q."/>
            <person name="Kim S."/>
        </authorList>
    </citation>
    <scope>NUCLEOTIDE SEQUENCE</scope>
    <source>
        <strain evidence="2">KCTC 23732</strain>
    </source>
</reference>
<dbReference type="AlphaFoldDB" id="A0A918JFS2"/>
<dbReference type="PROSITE" id="PS51819">
    <property type="entry name" value="VOC"/>
    <property type="match status" value="1"/>
</dbReference>
<dbReference type="InterPro" id="IPR037523">
    <property type="entry name" value="VOC_core"/>
</dbReference>
<dbReference type="EMBL" id="BMYS01000001">
    <property type="protein sequence ID" value="GGW75577.1"/>
    <property type="molecule type" value="Genomic_DNA"/>
</dbReference>
<dbReference type="Gene3D" id="3.10.180.10">
    <property type="entry name" value="2,3-Dihydroxybiphenyl 1,2-Dioxygenase, domain 1"/>
    <property type="match status" value="2"/>
</dbReference>
<evidence type="ECO:0000313" key="3">
    <source>
        <dbReference type="Proteomes" id="UP000608345"/>
    </source>
</evidence>
<proteinExistence type="predicted"/>
<organism evidence="2 3">
    <name type="scientific">Advenella faeciporci</name>
    <dbReference type="NCBI Taxonomy" id="797535"/>
    <lineage>
        <taxon>Bacteria</taxon>
        <taxon>Pseudomonadati</taxon>
        <taxon>Pseudomonadota</taxon>
        <taxon>Betaproteobacteria</taxon>
        <taxon>Burkholderiales</taxon>
        <taxon>Alcaligenaceae</taxon>
    </lineage>
</organism>
<sequence length="311" mass="35350">MPLGNEIAYVVYQVNDLDLMESFMQDFGLLTAHKDDKSLFMRGAGTSPFLHVTLLGDENKFIGAAIRMESMEDLHELAKLPGSSPVTKVEDYPGGGWRVRMMTPDNVQIDAVWGQEPAKEVTHRPPNPFNAGHVKARYNASLRPKREPGLALRIGHFVLRVSNHPESVKWFNERFGLLASDYMCVPGDKSQVIGTFLRMDKGEEFVDHHSMLIVQAEVTGVHHCSFEFQDIDSVMGSHDYLVGKGHRLDCGVGRHLIGSQIFDYWRDPFGFRVEHYTDGDVVNEDYEPLYYDVFADDTTQWGMDPTRDFFE</sequence>